<dbReference type="PANTHER" id="PTHR32024">
    <property type="entry name" value="TRK SYSTEM POTASSIUM UPTAKE PROTEIN TRKG-RELATED"/>
    <property type="match status" value="1"/>
</dbReference>
<comment type="similarity">
    <text evidence="2">Belongs to the TrkH potassium transport family.</text>
</comment>
<keyword evidence="4" id="KW-1003">Cell membrane</keyword>
<dbReference type="PANTHER" id="PTHR32024:SF2">
    <property type="entry name" value="TRK SYSTEM POTASSIUM UPTAKE PROTEIN TRKG-RELATED"/>
    <property type="match status" value="1"/>
</dbReference>
<keyword evidence="6 9" id="KW-1133">Transmembrane helix</keyword>
<evidence type="ECO:0000256" key="7">
    <source>
        <dbReference type="ARBA" id="ARBA00023065"/>
    </source>
</evidence>
<feature type="transmembrane region" description="Helical" evidence="9">
    <location>
        <begin position="440"/>
        <end position="464"/>
    </location>
</feature>
<feature type="transmembrane region" description="Helical" evidence="9">
    <location>
        <begin position="376"/>
        <end position="400"/>
    </location>
</feature>
<evidence type="ECO:0000313" key="10">
    <source>
        <dbReference type="EMBL" id="HEW53146.1"/>
    </source>
</evidence>
<dbReference type="AlphaFoldDB" id="A0A7C2V9K0"/>
<keyword evidence="3" id="KW-0813">Transport</keyword>
<feature type="transmembrane region" description="Helical" evidence="9">
    <location>
        <begin position="412"/>
        <end position="434"/>
    </location>
</feature>
<feature type="transmembrane region" description="Helical" evidence="9">
    <location>
        <begin position="314"/>
        <end position="332"/>
    </location>
</feature>
<evidence type="ECO:0000256" key="1">
    <source>
        <dbReference type="ARBA" id="ARBA00004651"/>
    </source>
</evidence>
<keyword evidence="7" id="KW-0406">Ion transport</keyword>
<evidence type="ECO:0000256" key="8">
    <source>
        <dbReference type="ARBA" id="ARBA00023136"/>
    </source>
</evidence>
<reference evidence="10" key="1">
    <citation type="journal article" date="2020" name="mSystems">
        <title>Genome- and Community-Level Interaction Insights into Carbon Utilization and Element Cycling Functions of Hydrothermarchaeota in Hydrothermal Sediment.</title>
        <authorList>
            <person name="Zhou Z."/>
            <person name="Liu Y."/>
            <person name="Xu W."/>
            <person name="Pan J."/>
            <person name="Luo Z.H."/>
            <person name="Li M."/>
        </authorList>
    </citation>
    <scope>NUCLEOTIDE SEQUENCE [LARGE SCALE GENOMIC DNA]</scope>
    <source>
        <strain evidence="10">SpSt-16</strain>
    </source>
</reference>
<comment type="caution">
    <text evidence="10">The sequence shown here is derived from an EMBL/GenBank/DDBJ whole genome shotgun (WGS) entry which is preliminary data.</text>
</comment>
<dbReference type="GO" id="GO:0030001">
    <property type="term" value="P:metal ion transport"/>
    <property type="evidence" value="ECO:0007669"/>
    <property type="project" value="UniProtKB-ARBA"/>
</dbReference>
<dbReference type="InterPro" id="IPR003445">
    <property type="entry name" value="Cat_transpt"/>
</dbReference>
<feature type="transmembrane region" description="Helical" evidence="9">
    <location>
        <begin position="164"/>
        <end position="190"/>
    </location>
</feature>
<dbReference type="EMBL" id="DSGT01000009">
    <property type="protein sequence ID" value="HEW53146.1"/>
    <property type="molecule type" value="Genomic_DNA"/>
</dbReference>
<organism evidence="10">
    <name type="scientific">Ignisphaera aggregans</name>
    <dbReference type="NCBI Taxonomy" id="334771"/>
    <lineage>
        <taxon>Archaea</taxon>
        <taxon>Thermoproteota</taxon>
        <taxon>Thermoprotei</taxon>
        <taxon>Desulfurococcales</taxon>
        <taxon>Desulfurococcaceae</taxon>
        <taxon>Ignisphaera</taxon>
    </lineage>
</organism>
<keyword evidence="5 9" id="KW-0812">Transmembrane</keyword>
<evidence type="ECO:0000256" key="9">
    <source>
        <dbReference type="SAM" id="Phobius"/>
    </source>
</evidence>
<feature type="transmembrane region" description="Helical" evidence="9">
    <location>
        <begin position="210"/>
        <end position="235"/>
    </location>
</feature>
<feature type="transmembrane region" description="Helical" evidence="9">
    <location>
        <begin position="51"/>
        <end position="75"/>
    </location>
</feature>
<accession>A0A7C2V9K0</accession>
<proteinExistence type="inferred from homology"/>
<comment type="subcellular location">
    <subcellularLocation>
        <location evidence="1">Cell membrane</location>
        <topology evidence="1">Multi-pass membrane protein</topology>
    </subcellularLocation>
</comment>
<feature type="transmembrane region" description="Helical" evidence="9">
    <location>
        <begin position="21"/>
        <end position="45"/>
    </location>
</feature>
<sequence length="470" mass="52178">MMGLATYGYAASVRNLRELEYCARFLTIVVLLIIPFTVLSIKLWGNVVSEIVDAFVVVMIYWLLVPSISALIYWYTVGINGVDAFFESLSGFSGTGLSVLYRPEDYPYVILLWRALTQWIGELSVVVFSGALLPHIHRVLSRVYIAERGVKIAPTILSTTRRMLGIYVFLTTLGTIMLMYSGMGFVDAVAHSMTGIATGGMSTNSESITYWYRMYGIGVLVTSSIIMALGALNFIDLYNLTRGRIKEFVKSIEVRWFIYVFALLGFSIVILTLAERGLDTEYITVALYNMLSGLTTTGFQVGSVVDYPDTIKTVIIIAMAIGGATFSTAGGIKLERIAIAFKSIMWSITRPFLPEKAYIAKRLNNKVLEDSDIASVYAYITLYIVVAITASVMLYVTLCIHDYVWSRSIVDAVFEVISALSCVGLSTGITSAMMPLESKVILMTCMYLGRLEFTPVYVVAAHLYKRRLTL</sequence>
<feature type="transmembrane region" description="Helical" evidence="9">
    <location>
        <begin position="286"/>
        <end position="307"/>
    </location>
</feature>
<dbReference type="GO" id="GO:0005886">
    <property type="term" value="C:plasma membrane"/>
    <property type="evidence" value="ECO:0007669"/>
    <property type="project" value="UniProtKB-SubCell"/>
</dbReference>
<evidence type="ECO:0000256" key="5">
    <source>
        <dbReference type="ARBA" id="ARBA00022692"/>
    </source>
</evidence>
<feature type="transmembrane region" description="Helical" evidence="9">
    <location>
        <begin position="256"/>
        <end position="274"/>
    </location>
</feature>
<keyword evidence="8 9" id="KW-0472">Membrane</keyword>
<evidence type="ECO:0000256" key="4">
    <source>
        <dbReference type="ARBA" id="ARBA00022475"/>
    </source>
</evidence>
<name>A0A7C2V9K0_9CREN</name>
<evidence type="ECO:0000256" key="3">
    <source>
        <dbReference type="ARBA" id="ARBA00022448"/>
    </source>
</evidence>
<gene>
    <name evidence="10" type="ORF">ENO77_03125</name>
</gene>
<dbReference type="GO" id="GO:0008324">
    <property type="term" value="F:monoatomic cation transmembrane transporter activity"/>
    <property type="evidence" value="ECO:0007669"/>
    <property type="project" value="InterPro"/>
</dbReference>
<evidence type="ECO:0000256" key="2">
    <source>
        <dbReference type="ARBA" id="ARBA00009137"/>
    </source>
</evidence>
<protein>
    <submittedName>
        <fullName evidence="10">TrkH family potassium uptake protein</fullName>
    </submittedName>
</protein>
<dbReference type="Pfam" id="PF02386">
    <property type="entry name" value="TrkH"/>
    <property type="match status" value="1"/>
</dbReference>
<evidence type="ECO:0000256" key="6">
    <source>
        <dbReference type="ARBA" id="ARBA00022989"/>
    </source>
</evidence>